<reference evidence="2 3" key="1">
    <citation type="submission" date="2024-04" db="EMBL/GenBank/DDBJ databases">
        <title>draft genome sequnece of Paenibacillus filicis.</title>
        <authorList>
            <person name="Kim D.-U."/>
        </authorList>
    </citation>
    <scope>NUCLEOTIDE SEQUENCE [LARGE SCALE GENOMIC DNA]</scope>
    <source>
        <strain evidence="2 3">KACC14197</strain>
    </source>
</reference>
<evidence type="ECO:0000313" key="3">
    <source>
        <dbReference type="Proteomes" id="UP001469365"/>
    </source>
</evidence>
<comment type="caution">
    <text evidence="2">The sequence shown here is derived from an EMBL/GenBank/DDBJ whole genome shotgun (WGS) entry which is preliminary data.</text>
</comment>
<protein>
    <submittedName>
        <fullName evidence="2">GNAT family N-acetyltransferase</fullName>
    </submittedName>
</protein>
<sequence>MSRAGQLGLNEGTAEPMEWPNDEQGRYAEQFLRPLLEQSVSAYICNVETSLHILSVSGHAVPVTVNDTQYDSSYVCSPYTHYVTYAKEELRLVGLHRLQAPLSALLNLIGLLFKATRFNRVVQINNWLLSTNLYPDMPAEEWLPAIGLLRDRFPDHTLIFRSLNRTTHALLIDELVKQGFRLVPSRQIYMLRPSDEASLTAKARWLVKRDYGLLGKRGYERVGPDDLTEADIPRLAELYRALYLDKYSACNPQLTDRFFALALSKRLLEFHALRNVKTGRIDAVLGYFSRNGVMTTPVFGYDTSLPQEVGLYRMLSAVLLDIARNNGCLLHESSGAAQFKRNRGAVAEIEYSAVYDRHLPVVRRAGWSVLRVVLNKLGVPLMRRFKL</sequence>
<name>A0ABU9DRA9_9BACL</name>
<dbReference type="Proteomes" id="UP001469365">
    <property type="component" value="Unassembled WGS sequence"/>
</dbReference>
<proteinExistence type="predicted"/>
<dbReference type="RefSeq" id="WP_341418518.1">
    <property type="nucleotide sequence ID" value="NZ_JBBPCC010000020.1"/>
</dbReference>
<dbReference type="SUPFAM" id="SSF55729">
    <property type="entry name" value="Acyl-CoA N-acyltransferases (Nat)"/>
    <property type="match status" value="1"/>
</dbReference>
<evidence type="ECO:0000313" key="2">
    <source>
        <dbReference type="EMBL" id="MEK8131387.1"/>
    </source>
</evidence>
<keyword evidence="3" id="KW-1185">Reference proteome</keyword>
<accession>A0ABU9DRA9</accession>
<organism evidence="2 3">
    <name type="scientific">Paenibacillus filicis</name>
    <dbReference type="NCBI Taxonomy" id="669464"/>
    <lineage>
        <taxon>Bacteria</taxon>
        <taxon>Bacillati</taxon>
        <taxon>Bacillota</taxon>
        <taxon>Bacilli</taxon>
        <taxon>Bacillales</taxon>
        <taxon>Paenibacillaceae</taxon>
        <taxon>Paenibacillus</taxon>
    </lineage>
</organism>
<gene>
    <name evidence="2" type="ORF">WMW72_26100</name>
</gene>
<dbReference type="EMBL" id="JBBPCC010000020">
    <property type="protein sequence ID" value="MEK8131387.1"/>
    <property type="molecule type" value="Genomic_DNA"/>
</dbReference>
<feature type="region of interest" description="Disordered" evidence="1">
    <location>
        <begin position="1"/>
        <end position="20"/>
    </location>
</feature>
<evidence type="ECO:0000256" key="1">
    <source>
        <dbReference type="SAM" id="MobiDB-lite"/>
    </source>
</evidence>
<dbReference type="InterPro" id="IPR016181">
    <property type="entry name" value="Acyl_CoA_acyltransferase"/>
</dbReference>